<dbReference type="InterPro" id="IPR036291">
    <property type="entry name" value="NAD(P)-bd_dom_sf"/>
</dbReference>
<dbReference type="SUPFAM" id="SSF51735">
    <property type="entry name" value="NAD(P)-binding Rossmann-fold domains"/>
    <property type="match status" value="1"/>
</dbReference>
<dbReference type="PANTHER" id="PTHR43349:SF4">
    <property type="entry name" value="PINORESINOL REDUCTASE 1-RELATED"/>
    <property type="match status" value="1"/>
</dbReference>
<dbReference type="PANTHER" id="PTHR43349">
    <property type="entry name" value="PINORESINOL REDUCTASE-RELATED"/>
    <property type="match status" value="1"/>
</dbReference>
<reference evidence="3" key="2">
    <citation type="submission" date="2022-01" db="EMBL/GenBank/DDBJ databases">
        <authorList>
            <person name="Yamashiro T."/>
            <person name="Shiraishi A."/>
            <person name="Satake H."/>
            <person name="Nakayama K."/>
        </authorList>
    </citation>
    <scope>NUCLEOTIDE SEQUENCE</scope>
</reference>
<evidence type="ECO:0000259" key="2">
    <source>
        <dbReference type="Pfam" id="PF05368"/>
    </source>
</evidence>
<keyword evidence="4" id="KW-1185">Reference proteome</keyword>
<protein>
    <submittedName>
        <fullName evidence="3">Isoflavone reductase</fullName>
    </submittedName>
</protein>
<comment type="caution">
    <text evidence="3">The sequence shown here is derived from an EMBL/GenBank/DDBJ whole genome shotgun (WGS) entry which is preliminary data.</text>
</comment>
<feature type="domain" description="NmrA-like" evidence="2">
    <location>
        <begin position="183"/>
        <end position="336"/>
    </location>
</feature>
<dbReference type="EMBL" id="BQNB010019932">
    <property type="protein sequence ID" value="GJT90548.1"/>
    <property type="molecule type" value="Genomic_DNA"/>
</dbReference>
<sequence length="416" mass="47029">MMPLGDHAAQWDNYLGELVREFPLHHPSWRQVPPEQKAGVVAKIGTSLTAYHMEFVLDHWPKSWGIQQHLQKLYNGKKDALKERYWVPNEDGTYDVERIRRGHPVHIFATNWDEQIAFWNDPKNLARAAQNKKNRAKSTVICRQGSRLPYHHTAAVGDDFGGKNNREVIRKSWMPSVKATAVKARSDRKTQQFLPSEFGIDPSRMESDVDYGKETFEDKVIIRNAIEDAKIPYTYISANGLAGYFVGNLAQFGSLVPPKDRVSIHGDGNCKAVFMDEDDVATYTIKTIDDPRMLNKTLYLRPDGNIVTQNQLVEKWEKVSNKTLEKVYVSKEDFLASMKLDSDSLGLCSMEENVGFSSGKDGRGFSLSEDDAGLSRDERFSSHEIGGGFPTFEVSILSPSNVGFSSRLGKTFREKN</sequence>
<evidence type="ECO:0000313" key="4">
    <source>
        <dbReference type="Proteomes" id="UP001151760"/>
    </source>
</evidence>
<accession>A0ABQ5HTQ6</accession>
<dbReference type="InterPro" id="IPR050608">
    <property type="entry name" value="NmrA-type/Isoflavone_red_sf"/>
</dbReference>
<gene>
    <name evidence="3" type="ORF">Tco_1079393</name>
</gene>
<organism evidence="3 4">
    <name type="scientific">Tanacetum coccineum</name>
    <dbReference type="NCBI Taxonomy" id="301880"/>
    <lineage>
        <taxon>Eukaryota</taxon>
        <taxon>Viridiplantae</taxon>
        <taxon>Streptophyta</taxon>
        <taxon>Embryophyta</taxon>
        <taxon>Tracheophyta</taxon>
        <taxon>Spermatophyta</taxon>
        <taxon>Magnoliopsida</taxon>
        <taxon>eudicotyledons</taxon>
        <taxon>Gunneridae</taxon>
        <taxon>Pentapetalae</taxon>
        <taxon>asterids</taxon>
        <taxon>campanulids</taxon>
        <taxon>Asterales</taxon>
        <taxon>Asteraceae</taxon>
        <taxon>Asteroideae</taxon>
        <taxon>Anthemideae</taxon>
        <taxon>Anthemidinae</taxon>
        <taxon>Tanacetum</taxon>
    </lineage>
</organism>
<dbReference type="Gene3D" id="3.90.25.10">
    <property type="entry name" value="UDP-galactose 4-epimerase, domain 1"/>
    <property type="match status" value="1"/>
</dbReference>
<dbReference type="Gene3D" id="3.40.50.720">
    <property type="entry name" value="NAD(P)-binding Rossmann-like Domain"/>
    <property type="match status" value="1"/>
</dbReference>
<proteinExistence type="inferred from homology"/>
<reference evidence="3" key="1">
    <citation type="journal article" date="2022" name="Int. J. Mol. Sci.">
        <title>Draft Genome of Tanacetum Coccineum: Genomic Comparison of Closely Related Tanacetum-Family Plants.</title>
        <authorList>
            <person name="Yamashiro T."/>
            <person name="Shiraishi A."/>
            <person name="Nakayama K."/>
            <person name="Satake H."/>
        </authorList>
    </citation>
    <scope>NUCLEOTIDE SEQUENCE</scope>
</reference>
<dbReference type="Pfam" id="PF05368">
    <property type="entry name" value="NmrA"/>
    <property type="match status" value="1"/>
</dbReference>
<evidence type="ECO:0000313" key="3">
    <source>
        <dbReference type="EMBL" id="GJT90548.1"/>
    </source>
</evidence>
<evidence type="ECO:0000256" key="1">
    <source>
        <dbReference type="ARBA" id="ARBA00005725"/>
    </source>
</evidence>
<dbReference type="InterPro" id="IPR008030">
    <property type="entry name" value="NmrA-like"/>
</dbReference>
<comment type="similarity">
    <text evidence="1">Belongs to the NmrA-type oxidoreductase family. Isoflavone reductase subfamily.</text>
</comment>
<name>A0ABQ5HTQ6_9ASTR</name>
<dbReference type="Proteomes" id="UP001151760">
    <property type="component" value="Unassembled WGS sequence"/>
</dbReference>